<keyword evidence="3" id="KW-1185">Reference proteome</keyword>
<dbReference type="EMBL" id="QURH01000211">
    <property type="protein sequence ID" value="RFU41449.1"/>
    <property type="molecule type" value="Genomic_DNA"/>
</dbReference>
<dbReference type="AlphaFoldDB" id="A0A372JNB6"/>
<sequence length="188" mass="19334">MDLYETAYLCGGRDRVALVALVRAAGEGRIAIAPARHRVTAGSPASGAAPDPVEAAVLAALPATGALLGELRRRVARSDAVADVRRGLAAQGLLLGGFRTPRGRRRRAELDPGTPPERVAVLGEPGIADERLRRIFTTPDPDLAAVRWLRRHPVADGRDRGGLYSPSDGGASGYDGGGGGSGSGGGGW</sequence>
<gene>
    <name evidence="2" type="ORF">DZF91_11805</name>
</gene>
<feature type="compositionally biased region" description="Gly residues" evidence="1">
    <location>
        <begin position="170"/>
        <end position="188"/>
    </location>
</feature>
<proteinExistence type="predicted"/>
<protein>
    <submittedName>
        <fullName evidence="2">TIGR04222 domain-containing membrane protein</fullName>
    </submittedName>
</protein>
<comment type="caution">
    <text evidence="2">The sequence shown here is derived from an EMBL/GenBank/DDBJ whole genome shotgun (WGS) entry which is preliminary data.</text>
</comment>
<dbReference type="NCBIfam" id="TIGR04222">
    <property type="entry name" value="near_uncomplex"/>
    <property type="match status" value="1"/>
</dbReference>
<accession>A0A372JNB6</accession>
<evidence type="ECO:0000256" key="1">
    <source>
        <dbReference type="SAM" id="MobiDB-lite"/>
    </source>
</evidence>
<reference evidence="2 3" key="1">
    <citation type="submission" date="2018-08" db="EMBL/GenBank/DDBJ databases">
        <title>Actinomadura jelena sp. nov., a novel Actinomycete isolated from soil in Chad.</title>
        <authorList>
            <person name="Shi L."/>
        </authorList>
    </citation>
    <scope>NUCLEOTIDE SEQUENCE [LARGE SCALE GENOMIC DNA]</scope>
    <source>
        <strain evidence="2 3">NEAU-G17</strain>
    </source>
</reference>
<feature type="region of interest" description="Disordered" evidence="1">
    <location>
        <begin position="157"/>
        <end position="188"/>
    </location>
</feature>
<dbReference type="OrthoDB" id="3824971at2"/>
<dbReference type="InterPro" id="IPR026467">
    <property type="entry name" value="Ser/Gly_Cys_C_dom"/>
</dbReference>
<organism evidence="2 3">
    <name type="scientific">Actinomadura logoneensis</name>
    <dbReference type="NCBI Taxonomy" id="2293572"/>
    <lineage>
        <taxon>Bacteria</taxon>
        <taxon>Bacillati</taxon>
        <taxon>Actinomycetota</taxon>
        <taxon>Actinomycetes</taxon>
        <taxon>Streptosporangiales</taxon>
        <taxon>Thermomonosporaceae</taxon>
        <taxon>Actinomadura</taxon>
    </lineage>
</organism>
<evidence type="ECO:0000313" key="3">
    <source>
        <dbReference type="Proteomes" id="UP000261811"/>
    </source>
</evidence>
<name>A0A372JNB6_9ACTN</name>
<dbReference type="Proteomes" id="UP000261811">
    <property type="component" value="Unassembled WGS sequence"/>
</dbReference>
<evidence type="ECO:0000313" key="2">
    <source>
        <dbReference type="EMBL" id="RFU41449.1"/>
    </source>
</evidence>